<dbReference type="InterPro" id="IPR037185">
    <property type="entry name" value="EmrE-like"/>
</dbReference>
<comment type="similarity">
    <text evidence="7 8">Belongs to the drug/metabolite transporter (DMT) superfamily. Small multidrug resistance (SMR) (TC 2.A.7.1) family.</text>
</comment>
<keyword evidence="11" id="KW-1185">Reference proteome</keyword>
<dbReference type="Proteomes" id="UP000198866">
    <property type="component" value="Unassembled WGS sequence"/>
</dbReference>
<keyword evidence="5 9" id="KW-1133">Transmembrane helix</keyword>
<dbReference type="SUPFAM" id="SSF103481">
    <property type="entry name" value="Multidrug resistance efflux transporter EmrE"/>
    <property type="match status" value="1"/>
</dbReference>
<dbReference type="OrthoDB" id="9808638at2"/>
<comment type="subcellular location">
    <subcellularLocation>
        <location evidence="1 8">Cell membrane</location>
        <topology evidence="1 8">Multi-pass membrane protein</topology>
    </subcellularLocation>
</comment>
<evidence type="ECO:0000256" key="4">
    <source>
        <dbReference type="ARBA" id="ARBA00022692"/>
    </source>
</evidence>
<evidence type="ECO:0000256" key="6">
    <source>
        <dbReference type="ARBA" id="ARBA00023136"/>
    </source>
</evidence>
<sequence>MRMPPYVLLAIAIVAEVIATSALRASEGFTRAVPALVVLLGYGISFYCLSLTLKSLPVGIVYAIWSGVGIVLITLVAIVLYRQVPDLAAVAGLGLIVAGVVVLNLFSKMQAH</sequence>
<dbReference type="GO" id="GO:1990961">
    <property type="term" value="P:xenobiotic detoxification by transmembrane export across the plasma membrane"/>
    <property type="evidence" value="ECO:0007669"/>
    <property type="project" value="UniProtKB-ARBA"/>
</dbReference>
<dbReference type="GO" id="GO:0005886">
    <property type="term" value="C:plasma membrane"/>
    <property type="evidence" value="ECO:0007669"/>
    <property type="project" value="UniProtKB-SubCell"/>
</dbReference>
<evidence type="ECO:0000256" key="8">
    <source>
        <dbReference type="RuleBase" id="RU003942"/>
    </source>
</evidence>
<dbReference type="EMBL" id="FNYE01000001">
    <property type="protein sequence ID" value="SEI41219.1"/>
    <property type="molecule type" value="Genomic_DNA"/>
</dbReference>
<evidence type="ECO:0000313" key="11">
    <source>
        <dbReference type="Proteomes" id="UP000198866"/>
    </source>
</evidence>
<accession>A0A1H6QBV3</accession>
<feature type="transmembrane region" description="Helical" evidence="9">
    <location>
        <begin position="60"/>
        <end position="81"/>
    </location>
</feature>
<name>A0A1H6QBV3_9BURK</name>
<dbReference type="STRING" id="667676.SAMN05192539_1001241"/>
<keyword evidence="6 9" id="KW-0472">Membrane</keyword>
<keyword evidence="2" id="KW-0813">Transport</keyword>
<dbReference type="InterPro" id="IPR045324">
    <property type="entry name" value="Small_multidrug_res"/>
</dbReference>
<evidence type="ECO:0000256" key="3">
    <source>
        <dbReference type="ARBA" id="ARBA00022475"/>
    </source>
</evidence>
<dbReference type="AlphaFoldDB" id="A0A1H6QBV3"/>
<feature type="transmembrane region" description="Helical" evidence="9">
    <location>
        <begin position="34"/>
        <end position="53"/>
    </location>
</feature>
<dbReference type="PANTHER" id="PTHR30561">
    <property type="entry name" value="SMR FAMILY PROTON-DEPENDENT DRUG EFFLUX TRANSPORTER SUGE"/>
    <property type="match status" value="1"/>
</dbReference>
<keyword evidence="3" id="KW-1003">Cell membrane</keyword>
<evidence type="ECO:0000313" key="10">
    <source>
        <dbReference type="EMBL" id="SEI41219.1"/>
    </source>
</evidence>
<evidence type="ECO:0000256" key="1">
    <source>
        <dbReference type="ARBA" id="ARBA00004651"/>
    </source>
</evidence>
<reference evidence="11" key="1">
    <citation type="submission" date="2016-10" db="EMBL/GenBank/DDBJ databases">
        <authorList>
            <person name="Varghese N."/>
            <person name="Submissions S."/>
        </authorList>
    </citation>
    <scope>NUCLEOTIDE SEQUENCE [LARGE SCALE GENOMIC DNA]</scope>
    <source>
        <strain evidence="11">LMG 26031</strain>
    </source>
</reference>
<dbReference type="GO" id="GO:0031460">
    <property type="term" value="P:glycine betaine transport"/>
    <property type="evidence" value="ECO:0007669"/>
    <property type="project" value="TreeGrafter"/>
</dbReference>
<keyword evidence="4 8" id="KW-0812">Transmembrane</keyword>
<evidence type="ECO:0000256" key="2">
    <source>
        <dbReference type="ARBA" id="ARBA00022448"/>
    </source>
</evidence>
<evidence type="ECO:0000256" key="7">
    <source>
        <dbReference type="ARBA" id="ARBA00038032"/>
    </source>
</evidence>
<dbReference type="GO" id="GO:0015297">
    <property type="term" value="F:antiporter activity"/>
    <property type="evidence" value="ECO:0007669"/>
    <property type="project" value="TreeGrafter"/>
</dbReference>
<dbReference type="Gene3D" id="1.10.3730.20">
    <property type="match status" value="1"/>
</dbReference>
<proteinExistence type="inferred from homology"/>
<dbReference type="GO" id="GO:0015199">
    <property type="term" value="F:amino-acid betaine transmembrane transporter activity"/>
    <property type="evidence" value="ECO:0007669"/>
    <property type="project" value="TreeGrafter"/>
</dbReference>
<dbReference type="PANTHER" id="PTHR30561:SF1">
    <property type="entry name" value="MULTIDRUG TRANSPORTER EMRE"/>
    <property type="match status" value="1"/>
</dbReference>
<dbReference type="GO" id="GO:0015220">
    <property type="term" value="F:choline transmembrane transporter activity"/>
    <property type="evidence" value="ECO:0007669"/>
    <property type="project" value="TreeGrafter"/>
</dbReference>
<evidence type="ECO:0000256" key="9">
    <source>
        <dbReference type="SAM" id="Phobius"/>
    </source>
</evidence>
<organism evidence="10 11">
    <name type="scientific">Paraburkholderia diazotrophica</name>
    <dbReference type="NCBI Taxonomy" id="667676"/>
    <lineage>
        <taxon>Bacteria</taxon>
        <taxon>Pseudomonadati</taxon>
        <taxon>Pseudomonadota</taxon>
        <taxon>Betaproteobacteria</taxon>
        <taxon>Burkholderiales</taxon>
        <taxon>Burkholderiaceae</taxon>
        <taxon>Paraburkholderia</taxon>
    </lineage>
</organism>
<protein>
    <submittedName>
        <fullName evidence="10">Small multidrug resistance pump</fullName>
    </submittedName>
</protein>
<dbReference type="InterPro" id="IPR000390">
    <property type="entry name" value="Small_drug/metabolite_transptr"/>
</dbReference>
<dbReference type="FunFam" id="1.10.3730.20:FF:000001">
    <property type="entry name" value="Quaternary ammonium compound resistance transporter SugE"/>
    <property type="match status" value="1"/>
</dbReference>
<gene>
    <name evidence="10" type="ORF">SAMN05192539_1001241</name>
</gene>
<evidence type="ECO:0000256" key="5">
    <source>
        <dbReference type="ARBA" id="ARBA00022989"/>
    </source>
</evidence>
<dbReference type="Pfam" id="PF00893">
    <property type="entry name" value="Multi_Drug_Res"/>
    <property type="match status" value="1"/>
</dbReference>
<feature type="transmembrane region" description="Helical" evidence="9">
    <location>
        <begin position="87"/>
        <end position="106"/>
    </location>
</feature>